<comment type="caution">
    <text evidence="2">The sequence shown here is derived from an EMBL/GenBank/DDBJ whole genome shotgun (WGS) entry which is preliminary data.</text>
</comment>
<keyword evidence="3" id="KW-1185">Reference proteome</keyword>
<evidence type="ECO:0000313" key="2">
    <source>
        <dbReference type="EMBL" id="CAG9166280.1"/>
    </source>
</evidence>
<organism evidence="2 3">
    <name type="scientific">Cupriavidus pampae</name>
    <dbReference type="NCBI Taxonomy" id="659251"/>
    <lineage>
        <taxon>Bacteria</taxon>
        <taxon>Pseudomonadati</taxon>
        <taxon>Pseudomonadota</taxon>
        <taxon>Betaproteobacteria</taxon>
        <taxon>Burkholderiales</taxon>
        <taxon>Burkholderiaceae</taxon>
        <taxon>Cupriavidus</taxon>
    </lineage>
</organism>
<protein>
    <recommendedName>
        <fullName evidence="4">Type III effector protein</fullName>
    </recommendedName>
</protein>
<name>A0ABN7XYT0_9BURK</name>
<evidence type="ECO:0008006" key="4">
    <source>
        <dbReference type="Google" id="ProtNLM"/>
    </source>
</evidence>
<evidence type="ECO:0000313" key="3">
    <source>
        <dbReference type="Proteomes" id="UP000706525"/>
    </source>
</evidence>
<proteinExistence type="predicted"/>
<feature type="compositionally biased region" description="Low complexity" evidence="1">
    <location>
        <begin position="70"/>
        <end position="81"/>
    </location>
</feature>
<feature type="region of interest" description="Disordered" evidence="1">
    <location>
        <begin position="376"/>
        <end position="397"/>
    </location>
</feature>
<feature type="compositionally biased region" description="Low complexity" evidence="1">
    <location>
        <begin position="377"/>
        <end position="389"/>
    </location>
</feature>
<dbReference type="RefSeq" id="WP_223982689.1">
    <property type="nucleotide sequence ID" value="NZ_CAJZAG010000002.1"/>
</dbReference>
<gene>
    <name evidence="2" type="ORF">LMG32289_00971</name>
</gene>
<dbReference type="EMBL" id="CAJZAG010000002">
    <property type="protein sequence ID" value="CAG9166280.1"/>
    <property type="molecule type" value="Genomic_DNA"/>
</dbReference>
<feature type="region of interest" description="Disordered" evidence="1">
    <location>
        <begin position="1"/>
        <end position="81"/>
    </location>
</feature>
<dbReference type="Proteomes" id="UP000706525">
    <property type="component" value="Unassembled WGS sequence"/>
</dbReference>
<sequence length="397" mass="40618">MFKNPSVTGSDPALPLQPVEHSDSKAKPTSSGKAATLSGKGPAGLEPRLETSTYSAGGMRRRLNAPPATPQAAPATPAGPQLTPEQIVHAKAASIIQQLIVSGASWGVARKAFEDLIPAVGELIGKATAGKPAEEAGRLYGQIIGALIGNLAGGAALGAAHYTVEHGVKAVRQSIGGGVAQTPTMKSEATKQAIFIATFTTFMALKGLAKTYLPEQDHPMKDAAILYAIDVGFSAAGGATAEALTQRMSDGFGAVKANWQWNEFKARLIGGTAAGAVSALGDINAASSQPVDGLKLGKQSMNSINGAINSIMALSTWFLGRKVVTDNQAPATARTAVPVPAQPPADLAQDIEEFAAEHGDLIALTGMEHIVERERVAASAPSSPASHPAVLGTDSMV</sequence>
<accession>A0ABN7XYT0</accession>
<reference evidence="2 3" key="1">
    <citation type="submission" date="2021-08" db="EMBL/GenBank/DDBJ databases">
        <authorList>
            <person name="Peeters C."/>
        </authorList>
    </citation>
    <scope>NUCLEOTIDE SEQUENCE [LARGE SCALE GENOMIC DNA]</scope>
    <source>
        <strain evidence="2 3">LMG 32289</strain>
    </source>
</reference>
<evidence type="ECO:0000256" key="1">
    <source>
        <dbReference type="SAM" id="MobiDB-lite"/>
    </source>
</evidence>